<dbReference type="InterPro" id="IPR001279">
    <property type="entry name" value="Metallo-B-lactamas"/>
</dbReference>
<dbReference type="PANTHER" id="PTHR43223">
    <property type="entry name" value="ALKYL/ARYL-SULFATASE"/>
    <property type="match status" value="1"/>
</dbReference>
<evidence type="ECO:0000259" key="1">
    <source>
        <dbReference type="SMART" id="SM00849"/>
    </source>
</evidence>
<gene>
    <name evidence="2" type="ORF">GCM10011349_45740</name>
</gene>
<dbReference type="Pfam" id="PF14863">
    <property type="entry name" value="Alkyl_sulf_dimr"/>
    <property type="match status" value="1"/>
</dbReference>
<dbReference type="InterPro" id="IPR038536">
    <property type="entry name" value="Alkyl/aryl-sulf_dimr_sf"/>
</dbReference>
<dbReference type="SMART" id="SM00849">
    <property type="entry name" value="Lactamase_B"/>
    <property type="match status" value="1"/>
</dbReference>
<dbReference type="GO" id="GO:0016787">
    <property type="term" value="F:hydrolase activity"/>
    <property type="evidence" value="ECO:0007669"/>
    <property type="project" value="UniProtKB-KW"/>
</dbReference>
<proteinExistence type="predicted"/>
<dbReference type="InterPro" id="IPR052195">
    <property type="entry name" value="Bact_Alkyl/Aryl-Sulfatase"/>
</dbReference>
<dbReference type="InterPro" id="IPR029228">
    <property type="entry name" value="Alkyl_sulf_dimr"/>
</dbReference>
<dbReference type="Gene3D" id="1.25.40.880">
    <property type="entry name" value="Alkyl sulfatase, dimerisation domain"/>
    <property type="match status" value="1"/>
</dbReference>
<organism evidence="2 3">
    <name type="scientific">Novosphingobium indicum</name>
    <dbReference type="NCBI Taxonomy" id="462949"/>
    <lineage>
        <taxon>Bacteria</taxon>
        <taxon>Pseudomonadati</taxon>
        <taxon>Pseudomonadota</taxon>
        <taxon>Alphaproteobacteria</taxon>
        <taxon>Sphingomonadales</taxon>
        <taxon>Sphingomonadaceae</taxon>
        <taxon>Novosphingobium</taxon>
    </lineage>
</organism>
<keyword evidence="3" id="KW-1185">Reference proteome</keyword>
<evidence type="ECO:0000313" key="2">
    <source>
        <dbReference type="EMBL" id="GGN62241.1"/>
    </source>
</evidence>
<protein>
    <submittedName>
        <fullName evidence="2">MBL fold hydrolase</fullName>
    </submittedName>
</protein>
<keyword evidence="2" id="KW-0378">Hydrolase</keyword>
<feature type="domain" description="Metallo-beta-lactamase" evidence="1">
    <location>
        <begin position="39"/>
        <end position="237"/>
    </location>
</feature>
<accession>A0ABQ2K1K8</accession>
<evidence type="ECO:0000313" key="3">
    <source>
        <dbReference type="Proteomes" id="UP000605099"/>
    </source>
</evidence>
<comment type="caution">
    <text evidence="2">The sequence shown here is derived from an EMBL/GenBank/DDBJ whole genome shotgun (WGS) entry which is preliminary data.</text>
</comment>
<dbReference type="Pfam" id="PF00753">
    <property type="entry name" value="Lactamase_B"/>
    <property type="match status" value="1"/>
</dbReference>
<sequence length="417" mass="46707">MTNPERDAGQPLNAQIINDGAGRQDAVSLGDGIYMSKDVSNLYLVTTGEGNVLINTGIIYSAAENKRRFDAISNKPVRKIILTQSHEDHIGGWPTFNGPEVDTIGQANLPFVRKQYRDLGPAMARRSRRLWSRDQKQELTERPEPVLTTMFHDSHAFELGGRRFELYSVKGGETVDSLAVWLPRERIVFTGNMTGPIFGHVPNLYTVRGERYRYVQWYLDSVQRVIDLAPETLITGHGEPVRGGEVIRAMLTRMRDATQYLRDRTFEGMNEGLTLWELMETITLPAELAIPQGHGKVPWIVRAIWEEHLGWFRYESSTELYSVPPQAVFSDLVDLAGGSAPVLDRARQLLAAGKPLHALHLAEAISAKASDNLAALEIQLTAQKHILDRAGCENFSEVRWLESEIRRLEEAVAGAGQ</sequence>
<dbReference type="SUPFAM" id="SSF56281">
    <property type="entry name" value="Metallo-hydrolase/oxidoreductase"/>
    <property type="match status" value="1"/>
</dbReference>
<dbReference type="InterPro" id="IPR036866">
    <property type="entry name" value="RibonucZ/Hydroxyglut_hydro"/>
</dbReference>
<dbReference type="Proteomes" id="UP000605099">
    <property type="component" value="Unassembled WGS sequence"/>
</dbReference>
<dbReference type="PANTHER" id="PTHR43223:SF2">
    <property type="entry name" value="METALLO-BETA-LACTAMASE DOMAIN-CONTAINING PROTEIN"/>
    <property type="match status" value="1"/>
</dbReference>
<dbReference type="RefSeq" id="WP_188823683.1">
    <property type="nucleotide sequence ID" value="NZ_BMLK01000044.1"/>
</dbReference>
<dbReference type="EMBL" id="BMLK01000044">
    <property type="protein sequence ID" value="GGN62241.1"/>
    <property type="molecule type" value="Genomic_DNA"/>
</dbReference>
<dbReference type="Gene3D" id="3.60.15.30">
    <property type="entry name" value="Metallo-beta-lactamase domain"/>
    <property type="match status" value="1"/>
</dbReference>
<reference evidence="3" key="1">
    <citation type="journal article" date="2019" name="Int. J. Syst. Evol. Microbiol.">
        <title>The Global Catalogue of Microorganisms (GCM) 10K type strain sequencing project: providing services to taxonomists for standard genome sequencing and annotation.</title>
        <authorList>
            <consortium name="The Broad Institute Genomics Platform"/>
            <consortium name="The Broad Institute Genome Sequencing Center for Infectious Disease"/>
            <person name="Wu L."/>
            <person name="Ma J."/>
        </authorList>
    </citation>
    <scope>NUCLEOTIDE SEQUENCE [LARGE SCALE GENOMIC DNA]</scope>
    <source>
        <strain evidence="3">CGMCC 1.6784</strain>
    </source>
</reference>
<name>A0ABQ2K1K8_9SPHN</name>